<dbReference type="AlphaFoldDB" id="A0A4R6TFC3"/>
<accession>A0A4R6TFC3</accession>
<organism evidence="2 3">
    <name type="scientific">Tenacibaculum caenipelagi</name>
    <dbReference type="NCBI Taxonomy" id="1325435"/>
    <lineage>
        <taxon>Bacteria</taxon>
        <taxon>Pseudomonadati</taxon>
        <taxon>Bacteroidota</taxon>
        <taxon>Flavobacteriia</taxon>
        <taxon>Flavobacteriales</taxon>
        <taxon>Flavobacteriaceae</taxon>
        <taxon>Tenacibaculum</taxon>
    </lineage>
</organism>
<dbReference type="PANTHER" id="PTHR37017">
    <property type="entry name" value="AB HYDROLASE-1 DOMAIN-CONTAINING PROTEIN-RELATED"/>
    <property type="match status" value="1"/>
</dbReference>
<dbReference type="PANTHER" id="PTHR37017:SF11">
    <property type="entry name" value="ESTERASE_LIPASE_THIOESTERASE DOMAIN-CONTAINING PROTEIN"/>
    <property type="match status" value="1"/>
</dbReference>
<keyword evidence="3" id="KW-1185">Reference proteome</keyword>
<dbReference type="InterPro" id="IPR029058">
    <property type="entry name" value="AB_hydrolase_fold"/>
</dbReference>
<dbReference type="RefSeq" id="WP_133536544.1">
    <property type="nucleotide sequence ID" value="NZ_SNYH01000004.1"/>
</dbReference>
<evidence type="ECO:0000313" key="2">
    <source>
        <dbReference type="EMBL" id="TDQ25715.1"/>
    </source>
</evidence>
<dbReference type="InterPro" id="IPR000073">
    <property type="entry name" value="AB_hydrolase_1"/>
</dbReference>
<sequence length="245" mass="27325">MNNKIGIIFINGAGLNSSIWNELQQRIDNPVLSIDFPNRKSNGKQNLKLTFDDYINKTTTEIRNWGNDNFIIVAHSIGACIGLKVAEKFKNELKGFVAIGSVVPKSGQSFVSSLPFPQKFLLPILLSLFGTTPPKKTIEAELCNDLTPEMTSKIVDEFTPEAKALYTTKNSFELPDTKRLYIKLTNDKSMPTDLQDKMAKNLNASRIETINSGHLPMISSVKELETIISDFLSEIEKTSAQKILL</sequence>
<dbReference type="OrthoDB" id="9112061at2"/>
<evidence type="ECO:0000313" key="3">
    <source>
        <dbReference type="Proteomes" id="UP000295390"/>
    </source>
</evidence>
<dbReference type="EMBL" id="SNYH01000004">
    <property type="protein sequence ID" value="TDQ25715.1"/>
    <property type="molecule type" value="Genomic_DNA"/>
</dbReference>
<gene>
    <name evidence="2" type="ORF">DFQ07_2143</name>
</gene>
<comment type="caution">
    <text evidence="2">The sequence shown here is derived from an EMBL/GenBank/DDBJ whole genome shotgun (WGS) entry which is preliminary data.</text>
</comment>
<protein>
    <submittedName>
        <fullName evidence="2">Pimeloyl-ACP methyl ester carboxylesterase</fullName>
    </submittedName>
</protein>
<feature type="domain" description="AB hydrolase-1" evidence="1">
    <location>
        <begin position="7"/>
        <end position="220"/>
    </location>
</feature>
<dbReference type="Gene3D" id="3.40.50.1820">
    <property type="entry name" value="alpha/beta hydrolase"/>
    <property type="match status" value="1"/>
</dbReference>
<dbReference type="Proteomes" id="UP000295390">
    <property type="component" value="Unassembled WGS sequence"/>
</dbReference>
<name>A0A4R6TFC3_9FLAO</name>
<dbReference type="InterPro" id="IPR052897">
    <property type="entry name" value="Sec-Metab_Biosynth_Hydrolase"/>
</dbReference>
<proteinExistence type="predicted"/>
<dbReference type="SUPFAM" id="SSF53474">
    <property type="entry name" value="alpha/beta-Hydrolases"/>
    <property type="match status" value="1"/>
</dbReference>
<evidence type="ECO:0000259" key="1">
    <source>
        <dbReference type="Pfam" id="PF12697"/>
    </source>
</evidence>
<dbReference type="Pfam" id="PF12697">
    <property type="entry name" value="Abhydrolase_6"/>
    <property type="match status" value="1"/>
</dbReference>
<reference evidence="2 3" key="1">
    <citation type="submission" date="2019-03" db="EMBL/GenBank/DDBJ databases">
        <title>Genomic Encyclopedia of Type Strains, Phase III (KMG-III): the genomes of soil and plant-associated and newly described type strains.</title>
        <authorList>
            <person name="Whitman W."/>
        </authorList>
    </citation>
    <scope>NUCLEOTIDE SEQUENCE [LARGE SCALE GENOMIC DNA]</scope>
    <source>
        <strain evidence="2 3">CECT 8283</strain>
    </source>
</reference>